<comment type="caution">
    <text evidence="3">The sequence shown here is derived from an EMBL/GenBank/DDBJ whole genome shotgun (WGS) entry which is preliminary data.</text>
</comment>
<evidence type="ECO:0000256" key="1">
    <source>
        <dbReference type="SAM" id="SignalP"/>
    </source>
</evidence>
<sequence>MRSRRVAAAAVTVLAATGVLPSAAASAQTSDLWVDRSSANCADGGPGSEAVPFCTVSAAARTAGPGQTVHIARGAYGEDVVLTRSGTAGAPINFVGTGVPGAPLPGVVNVTSLTVRGASHLNVSELGINGSALPADRSPVTVTDSAQIGLTRLRVSTPSGADSVAVHVSGGSQVTLARSLLGSSVRVDQGASGTVLAGNSLTSGMRSGFLVDGAPGTTVVSNTISTACMARIRLAGGSTGGTIANNFVMGYDDSGTIQPCPVDGRIAVDVTADSVSGTTVKYNSVQSVDTPYRWAGTTYRSADAFRAGTGQGERDYTDVDYGKVEQSTTDSADATVPGMLPVDLSGHPRVDSPSAPNTGTGPGWYDRGAVEHTNPIVADLWDVSYKHPQRARYDAVFDLGFTSPWFPSTAVFDFGDGSPQVPVTADRTEVPHTYPGFGSYDTVLTVTDSSGKKVYSRVTVAVADRPLAAELKTSPAEGADTLTVRAEASGLDSQYPVASYRYDFGDGSPAVTTPTATHRYAAPGSYPVELTVTDDHGRTLKRSTRVTVGPAYVPLAQPVRTLDTRTGTGAPKGKLGPDGSLKLKVTGTAGVPADGTVTAVLVNLTSTGSTEDSHVIAYGGGTRPNTSNLNTVAGRDVGNTAMVPVAADGTVTLYNHSGRTDLIADVQGYYGVKPQVRTDLHPVQAVRALDTRSGTGVPAGALGPNASLAFKVRGPGLLPDDAKVAVLNLTATGSSEDTYIAANPSFPVSISNLNVSRGATVANQVTVPIAADGTVKLYNHVGNVQLIADLQGYYGAADNPLVPLRPVRALDTRTTGKPVSPAYDTVVDVRKYGVPGNATAVLVNLTGLNARYEDWLAAGDPATTEWTTSNLNLVPGAIVSNLALVPVHDGLIEVVDHVGSTDAIVDIQGYTAP</sequence>
<evidence type="ECO:0000313" key="3">
    <source>
        <dbReference type="EMBL" id="RPE32824.1"/>
    </source>
</evidence>
<dbReference type="InterPro" id="IPR011050">
    <property type="entry name" value="Pectin_lyase_fold/virulence"/>
</dbReference>
<dbReference type="Gene3D" id="2.160.20.10">
    <property type="entry name" value="Single-stranded right-handed beta-helix, Pectin lyase-like"/>
    <property type="match status" value="1"/>
</dbReference>
<dbReference type="SUPFAM" id="SSF51126">
    <property type="entry name" value="Pectin lyase-like"/>
    <property type="match status" value="1"/>
</dbReference>
<dbReference type="InterPro" id="IPR000601">
    <property type="entry name" value="PKD_dom"/>
</dbReference>
<evidence type="ECO:0000259" key="2">
    <source>
        <dbReference type="PROSITE" id="PS50093"/>
    </source>
</evidence>
<dbReference type="RefSeq" id="WP_123817461.1">
    <property type="nucleotide sequence ID" value="NZ_RKQG01000001.1"/>
</dbReference>
<dbReference type="Gene3D" id="2.60.40.10">
    <property type="entry name" value="Immunoglobulins"/>
    <property type="match status" value="2"/>
</dbReference>
<dbReference type="Pfam" id="PF18911">
    <property type="entry name" value="PKD_4"/>
    <property type="match status" value="2"/>
</dbReference>
<accession>A0A3N4S8R3</accession>
<feature type="signal peptide" evidence="1">
    <location>
        <begin position="1"/>
        <end position="27"/>
    </location>
</feature>
<dbReference type="GO" id="GO:0005975">
    <property type="term" value="P:carbohydrate metabolic process"/>
    <property type="evidence" value="ECO:0007669"/>
    <property type="project" value="UniProtKB-ARBA"/>
</dbReference>
<feature type="domain" description="PKD" evidence="2">
    <location>
        <begin position="407"/>
        <end position="467"/>
    </location>
</feature>
<dbReference type="InterPro" id="IPR012334">
    <property type="entry name" value="Pectin_lyas_fold"/>
</dbReference>
<reference evidence="3 4" key="1">
    <citation type="submission" date="2018-11" db="EMBL/GenBank/DDBJ databases">
        <title>Sequencing the genomes of 1000 actinobacteria strains.</title>
        <authorList>
            <person name="Klenk H.-P."/>
        </authorList>
    </citation>
    <scope>NUCLEOTIDE SEQUENCE [LARGE SCALE GENOMIC DNA]</scope>
    <source>
        <strain evidence="3 4">DSM 44781</strain>
    </source>
</reference>
<gene>
    <name evidence="3" type="ORF">EDD38_1093</name>
</gene>
<dbReference type="AlphaFoldDB" id="A0A3N4S8R3"/>
<dbReference type="InterPro" id="IPR013783">
    <property type="entry name" value="Ig-like_fold"/>
</dbReference>
<dbReference type="Proteomes" id="UP000266906">
    <property type="component" value="Unassembled WGS sequence"/>
</dbReference>
<evidence type="ECO:0000313" key="4">
    <source>
        <dbReference type="Proteomes" id="UP000266906"/>
    </source>
</evidence>
<dbReference type="CDD" id="cd00146">
    <property type="entry name" value="PKD"/>
    <property type="match status" value="1"/>
</dbReference>
<dbReference type="InterPro" id="IPR035986">
    <property type="entry name" value="PKD_dom_sf"/>
</dbReference>
<dbReference type="PROSITE" id="PS50093">
    <property type="entry name" value="PKD"/>
    <property type="match status" value="2"/>
</dbReference>
<dbReference type="EMBL" id="RKQG01000001">
    <property type="protein sequence ID" value="RPE32824.1"/>
    <property type="molecule type" value="Genomic_DNA"/>
</dbReference>
<dbReference type="SUPFAM" id="SSF49299">
    <property type="entry name" value="PKD domain"/>
    <property type="match status" value="2"/>
</dbReference>
<feature type="chain" id="PRO_5038495014" evidence="1">
    <location>
        <begin position="28"/>
        <end position="913"/>
    </location>
</feature>
<keyword evidence="1" id="KW-0732">Signal</keyword>
<protein>
    <submittedName>
        <fullName evidence="3">PKD repeat protein</fullName>
    </submittedName>
</protein>
<keyword evidence="4" id="KW-1185">Reference proteome</keyword>
<dbReference type="InterPro" id="IPR022409">
    <property type="entry name" value="PKD/Chitinase_dom"/>
</dbReference>
<name>A0A3N4S8R3_9ACTN</name>
<organism evidence="3 4">
    <name type="scientific">Kitasatospora cineracea</name>
    <dbReference type="NCBI Taxonomy" id="88074"/>
    <lineage>
        <taxon>Bacteria</taxon>
        <taxon>Bacillati</taxon>
        <taxon>Actinomycetota</taxon>
        <taxon>Actinomycetes</taxon>
        <taxon>Kitasatosporales</taxon>
        <taxon>Streptomycetaceae</taxon>
        <taxon>Kitasatospora</taxon>
    </lineage>
</organism>
<feature type="domain" description="PKD" evidence="2">
    <location>
        <begin position="496"/>
        <end position="548"/>
    </location>
</feature>
<dbReference type="SMART" id="SM00089">
    <property type="entry name" value="PKD"/>
    <property type="match status" value="2"/>
</dbReference>
<proteinExistence type="predicted"/>